<dbReference type="CDD" id="cd00303">
    <property type="entry name" value="retropepsin_like"/>
    <property type="match status" value="1"/>
</dbReference>
<evidence type="ECO:0000313" key="2">
    <source>
        <dbReference type="EMBL" id="KAF4647104.1"/>
    </source>
</evidence>
<evidence type="ECO:0000256" key="1">
    <source>
        <dbReference type="SAM" id="MobiDB-lite"/>
    </source>
</evidence>
<feature type="compositionally biased region" description="Basic and acidic residues" evidence="1">
    <location>
        <begin position="1"/>
        <end position="18"/>
    </location>
</feature>
<organism evidence="2 3">
    <name type="scientific">Perkinsus chesapeaki</name>
    <name type="common">Clam parasite</name>
    <name type="synonym">Perkinsus andrewsi</name>
    <dbReference type="NCBI Taxonomy" id="330153"/>
    <lineage>
        <taxon>Eukaryota</taxon>
        <taxon>Sar</taxon>
        <taxon>Alveolata</taxon>
        <taxon>Perkinsozoa</taxon>
        <taxon>Perkinsea</taxon>
        <taxon>Perkinsida</taxon>
        <taxon>Perkinsidae</taxon>
        <taxon>Perkinsus</taxon>
    </lineage>
</organism>
<gene>
    <name evidence="2" type="ORF">FOL47_005073</name>
</gene>
<protein>
    <submittedName>
        <fullName evidence="2">Uncharacterized protein</fullName>
    </submittedName>
</protein>
<keyword evidence="3" id="KW-1185">Reference proteome</keyword>
<dbReference type="AlphaFoldDB" id="A0A7J6KJH9"/>
<sequence>FAHSEPDGEHPKQHEASKQEPLTRSQASPVTTSSGTDESASPETVEITQRLLRIIDDDPRDGSCVVSRREKLAGPMINIPVDEAKVLPALLDTGAYYNYISASLVDKLGLSSSSRGVSESLRVTLADGSIRQVVAVVDVSNIQFRVIQGGRSSNAILGVRSMCDCGVTLSFGTTGDNERSVKVKGELKQLTSTSSTAATVGDPARSVQEYIDEG</sequence>
<dbReference type="Gene3D" id="2.40.70.10">
    <property type="entry name" value="Acid Proteases"/>
    <property type="match status" value="1"/>
</dbReference>
<accession>A0A7J6KJH9</accession>
<dbReference type="Proteomes" id="UP000591131">
    <property type="component" value="Unassembled WGS sequence"/>
</dbReference>
<proteinExistence type="predicted"/>
<feature type="non-terminal residue" evidence="2">
    <location>
        <position position="1"/>
    </location>
</feature>
<comment type="caution">
    <text evidence="2">The sequence shown here is derived from an EMBL/GenBank/DDBJ whole genome shotgun (WGS) entry which is preliminary data.</text>
</comment>
<dbReference type="SUPFAM" id="SSF50630">
    <property type="entry name" value="Acid proteases"/>
    <property type="match status" value="1"/>
</dbReference>
<name>A0A7J6KJH9_PERCH</name>
<dbReference type="OrthoDB" id="10542579at2759"/>
<dbReference type="Pfam" id="PF13650">
    <property type="entry name" value="Asp_protease_2"/>
    <property type="match status" value="1"/>
</dbReference>
<feature type="region of interest" description="Disordered" evidence="1">
    <location>
        <begin position="1"/>
        <end position="44"/>
    </location>
</feature>
<evidence type="ECO:0000313" key="3">
    <source>
        <dbReference type="Proteomes" id="UP000591131"/>
    </source>
</evidence>
<feature type="non-terminal residue" evidence="2">
    <location>
        <position position="214"/>
    </location>
</feature>
<dbReference type="InterPro" id="IPR021109">
    <property type="entry name" value="Peptidase_aspartic_dom_sf"/>
</dbReference>
<feature type="compositionally biased region" description="Polar residues" evidence="1">
    <location>
        <begin position="20"/>
        <end position="42"/>
    </location>
</feature>
<dbReference type="EMBL" id="JAAPAO010002848">
    <property type="protein sequence ID" value="KAF4647104.1"/>
    <property type="molecule type" value="Genomic_DNA"/>
</dbReference>
<reference evidence="2 3" key="1">
    <citation type="submission" date="2020-04" db="EMBL/GenBank/DDBJ databases">
        <title>Perkinsus chesapeaki whole genome sequence.</title>
        <authorList>
            <person name="Bogema D.R."/>
        </authorList>
    </citation>
    <scope>NUCLEOTIDE SEQUENCE [LARGE SCALE GENOMIC DNA]</scope>
    <source>
        <strain evidence="2">ATCC PRA-425</strain>
    </source>
</reference>